<dbReference type="PROSITE" id="PS00498">
    <property type="entry name" value="TYROSINASE_2"/>
    <property type="match status" value="1"/>
</dbReference>
<proteinExistence type="inferred from homology"/>
<dbReference type="InterPro" id="IPR008922">
    <property type="entry name" value="Di-copper_centre_dom_sf"/>
</dbReference>
<keyword evidence="3" id="KW-0479">Metal-binding</keyword>
<dbReference type="InterPro" id="IPR050316">
    <property type="entry name" value="Tyrosinase/Hemocyanin"/>
</dbReference>
<comment type="caution">
    <text evidence="8">The sequence shown here is derived from an EMBL/GenBank/DDBJ whole genome shotgun (WGS) entry which is preliminary data.</text>
</comment>
<dbReference type="PRINTS" id="PR00092">
    <property type="entry name" value="TYROSINASE"/>
</dbReference>
<comment type="cofactor">
    <cofactor evidence="1">
        <name>Cu(2+)</name>
        <dbReference type="ChEBI" id="CHEBI:29036"/>
    </cofactor>
</comment>
<evidence type="ECO:0000256" key="1">
    <source>
        <dbReference type="ARBA" id="ARBA00001973"/>
    </source>
</evidence>
<dbReference type="EMBL" id="BSBI01000021">
    <property type="protein sequence ID" value="GLF99610.1"/>
    <property type="molecule type" value="Genomic_DNA"/>
</dbReference>
<gene>
    <name evidence="8" type="ORF">SYYSPA8_34955</name>
</gene>
<keyword evidence="5" id="KW-0186">Copper</keyword>
<feature type="domain" description="Tyrosinase copper-binding" evidence="7">
    <location>
        <begin position="202"/>
        <end position="213"/>
    </location>
</feature>
<dbReference type="PANTHER" id="PTHR11474">
    <property type="entry name" value="TYROSINASE FAMILY MEMBER"/>
    <property type="match status" value="1"/>
</dbReference>
<evidence type="ECO:0000256" key="2">
    <source>
        <dbReference type="ARBA" id="ARBA00009928"/>
    </source>
</evidence>
<evidence type="ECO:0000256" key="3">
    <source>
        <dbReference type="ARBA" id="ARBA00022723"/>
    </source>
</evidence>
<evidence type="ECO:0000256" key="5">
    <source>
        <dbReference type="ARBA" id="ARBA00023008"/>
    </source>
</evidence>
<dbReference type="SUPFAM" id="SSF48056">
    <property type="entry name" value="Di-copper centre-containing domain"/>
    <property type="match status" value="1"/>
</dbReference>
<dbReference type="Proteomes" id="UP001291653">
    <property type="component" value="Unassembled WGS sequence"/>
</dbReference>
<dbReference type="RefSeq" id="WP_323451546.1">
    <property type="nucleotide sequence ID" value="NZ_BSBI01000021.1"/>
</dbReference>
<reference evidence="8 9" key="1">
    <citation type="submission" date="2022-10" db="EMBL/GenBank/DDBJ databases">
        <title>Draft genome sequence of Streptomyces sp. YSPA8.</title>
        <authorList>
            <person name="Moriuchi R."/>
            <person name="Dohra H."/>
            <person name="Yamamura H."/>
            <person name="Kodani S."/>
        </authorList>
    </citation>
    <scope>NUCLEOTIDE SEQUENCE [LARGE SCALE GENOMIC DNA]</scope>
    <source>
        <strain evidence="8 9">YSPA8</strain>
    </source>
</reference>
<evidence type="ECO:0000256" key="4">
    <source>
        <dbReference type="ARBA" id="ARBA00023002"/>
    </source>
</evidence>
<accession>A0ABQ5PAJ6</accession>
<protein>
    <submittedName>
        <fullName evidence="8">Tyrosinase family protein</fullName>
    </submittedName>
</protein>
<dbReference type="Pfam" id="PF00264">
    <property type="entry name" value="Tyrosinase"/>
    <property type="match status" value="1"/>
</dbReference>
<evidence type="ECO:0000313" key="9">
    <source>
        <dbReference type="Proteomes" id="UP001291653"/>
    </source>
</evidence>
<keyword evidence="9" id="KW-1185">Reference proteome</keyword>
<evidence type="ECO:0000313" key="8">
    <source>
        <dbReference type="EMBL" id="GLF99610.1"/>
    </source>
</evidence>
<comment type="similarity">
    <text evidence="2">Belongs to the tyrosinase family.</text>
</comment>
<organism evidence="8 9">
    <name type="scientific">Streptomyces yaizuensis</name>
    <dbReference type="NCBI Taxonomy" id="2989713"/>
    <lineage>
        <taxon>Bacteria</taxon>
        <taxon>Bacillati</taxon>
        <taxon>Actinomycetota</taxon>
        <taxon>Actinomycetes</taxon>
        <taxon>Kitasatosporales</taxon>
        <taxon>Streptomycetaceae</taxon>
        <taxon>Streptomyces</taxon>
    </lineage>
</organism>
<dbReference type="PANTHER" id="PTHR11474:SF126">
    <property type="entry name" value="TYROSINASE-LIKE PROTEIN TYR-1-RELATED"/>
    <property type="match status" value="1"/>
</dbReference>
<evidence type="ECO:0000259" key="6">
    <source>
        <dbReference type="PROSITE" id="PS00497"/>
    </source>
</evidence>
<dbReference type="PROSITE" id="PS00497">
    <property type="entry name" value="TYROSINASE_1"/>
    <property type="match status" value="1"/>
</dbReference>
<dbReference type="Gene3D" id="1.10.1280.10">
    <property type="entry name" value="Di-copper center containing domain from catechol oxidase"/>
    <property type="match status" value="1"/>
</dbReference>
<name>A0ABQ5PAJ6_9ACTN</name>
<keyword evidence="4" id="KW-0560">Oxidoreductase</keyword>
<evidence type="ECO:0000259" key="7">
    <source>
        <dbReference type="PROSITE" id="PS00498"/>
    </source>
</evidence>
<dbReference type="InterPro" id="IPR002227">
    <property type="entry name" value="Tyrosinase_Cu-bd"/>
</dbReference>
<feature type="domain" description="Tyrosinase copper-binding" evidence="6">
    <location>
        <begin position="51"/>
        <end position="68"/>
    </location>
</feature>
<sequence length="264" mass="29801">MSVRKNQADLTAAERKAFVDAVLELKRIGKYDPFVTLHRNIFMVGPEPVAHGSPSFLSWHRKYLIDFEDALKSIDPAVSLPYWDWTVDRTPASSLWAPDFLGGTGRELDWQVMDGPFAHSGGRWPITVQAMNRPFLSRHLGRWVNTLPTRAEVDAALASPVYDAAPWNGLATSGFRNALEDLHNLVHVWVGGDMNFDVSPNDPVFWLHHCFVDKLWSDWQKRYPGASYLPAGNTPGVLDVNEPMHPWTTTAWGTLDHAPYYSYA</sequence>